<evidence type="ECO:0000313" key="2">
    <source>
        <dbReference type="Proteomes" id="UP000279236"/>
    </source>
</evidence>
<keyword evidence="2" id="KW-1185">Reference proteome</keyword>
<dbReference type="GeneID" id="39587672"/>
<dbReference type="Proteomes" id="UP000279236">
    <property type="component" value="Unassembled WGS sequence"/>
</dbReference>
<dbReference type="AlphaFoldDB" id="A0A427XFA0"/>
<sequence length="177" mass="20678">MCLRTQFGSRSRSRHTAERRAMLWDYIEEHFPYLENNQRLQYLRERRDLEFPELVKEVRRLITVEPKNAAPSCPPAIYDNPRMRFEGKLKSEGITDAVEVLFEDTGKLRSRIYLVLAEVDPLFEINDGEYRMLLDDRGFCLPDVLREILRILDMGAYAIPISMWHNLSGAKSDSGPV</sequence>
<dbReference type="EMBL" id="RSCE01000015">
    <property type="protein sequence ID" value="RSH77569.1"/>
    <property type="molecule type" value="Genomic_DNA"/>
</dbReference>
<name>A0A427XFA0_9TREE</name>
<accession>A0A427XFA0</accession>
<comment type="caution">
    <text evidence="1">The sequence shown here is derived from an EMBL/GenBank/DDBJ whole genome shotgun (WGS) entry which is preliminary data.</text>
</comment>
<proteinExistence type="predicted"/>
<gene>
    <name evidence="1" type="ORF">EHS24_003129</name>
</gene>
<organism evidence="1 2">
    <name type="scientific">Apiotrichum porosum</name>
    <dbReference type="NCBI Taxonomy" id="105984"/>
    <lineage>
        <taxon>Eukaryota</taxon>
        <taxon>Fungi</taxon>
        <taxon>Dikarya</taxon>
        <taxon>Basidiomycota</taxon>
        <taxon>Agaricomycotina</taxon>
        <taxon>Tremellomycetes</taxon>
        <taxon>Trichosporonales</taxon>
        <taxon>Trichosporonaceae</taxon>
        <taxon>Apiotrichum</taxon>
    </lineage>
</organism>
<evidence type="ECO:0000313" key="1">
    <source>
        <dbReference type="EMBL" id="RSH77569.1"/>
    </source>
</evidence>
<reference evidence="1 2" key="1">
    <citation type="submission" date="2018-11" db="EMBL/GenBank/DDBJ databases">
        <title>Genome sequence of Apiotrichum porosum DSM 27194.</title>
        <authorList>
            <person name="Aliyu H."/>
            <person name="Gorte O."/>
            <person name="Ochsenreither K."/>
        </authorList>
    </citation>
    <scope>NUCLEOTIDE SEQUENCE [LARGE SCALE GENOMIC DNA]</scope>
    <source>
        <strain evidence="1 2">DSM 27194</strain>
    </source>
</reference>
<dbReference type="RefSeq" id="XP_028472716.1">
    <property type="nucleotide sequence ID" value="XM_028618828.1"/>
</dbReference>
<protein>
    <submittedName>
        <fullName evidence="1">Uncharacterized protein</fullName>
    </submittedName>
</protein>